<evidence type="ECO:0000313" key="1">
    <source>
        <dbReference type="EMBL" id="EEP65191.1"/>
    </source>
</evidence>
<dbReference type="AlphaFoldDB" id="C4FQJ8"/>
<reference evidence="1" key="1">
    <citation type="submission" date="2009-04" db="EMBL/GenBank/DDBJ databases">
        <authorList>
            <person name="Weinstock G."/>
            <person name="Sodergren E."/>
            <person name="Clifton S."/>
            <person name="Fulton L."/>
            <person name="Fulton B."/>
            <person name="Courtney L."/>
            <person name="Fronick C."/>
            <person name="Harrison M."/>
            <person name="Strong C."/>
            <person name="Farmer C."/>
            <person name="Delahaunty K."/>
            <person name="Markovic C."/>
            <person name="Hall O."/>
            <person name="Minx P."/>
            <person name="Tomlinson C."/>
            <person name="Mitreva M."/>
            <person name="Nelson J."/>
            <person name="Hou S."/>
            <person name="Wollam A."/>
            <person name="Pepin K.H."/>
            <person name="Johnson M."/>
            <person name="Bhonagiri V."/>
            <person name="Nash W.E."/>
            <person name="Warren W."/>
            <person name="Chinwalla A."/>
            <person name="Mardis E.R."/>
            <person name="Wilson R.K."/>
        </authorList>
    </citation>
    <scope>NUCLEOTIDE SEQUENCE [LARGE SCALE GENOMIC DNA]</scope>
    <source>
        <strain evidence="1">ATCC 17748</strain>
    </source>
</reference>
<dbReference type="EMBL" id="ACIK02000010">
    <property type="protein sequence ID" value="EEP65191.1"/>
    <property type="molecule type" value="Genomic_DNA"/>
</dbReference>
<dbReference type="eggNOG" id="ENOG5031MHP">
    <property type="taxonomic scope" value="Bacteria"/>
</dbReference>
<protein>
    <submittedName>
        <fullName evidence="1">Phage XkdN-like protein</fullName>
    </submittedName>
</protein>
<dbReference type="InterPro" id="IPR038559">
    <property type="entry name" value="XkdN-like_sf"/>
</dbReference>
<sequence>MSNINQMSLRGFFKDGVKKPKEFEVVISERFEENGEPIKWVIKPLTGREIDYIQNQANKVSIVNGVPTTETNQEKLKELLLEKTVKYPDLMNAELQDNYGVQSAKDLAGEMLTAGEYNYLFEVIQKYGGLTTKVNTVEELKN</sequence>
<dbReference type="OrthoDB" id="1807498at2"/>
<evidence type="ECO:0000313" key="2">
    <source>
        <dbReference type="Proteomes" id="UP000003529"/>
    </source>
</evidence>
<dbReference type="Pfam" id="PF08890">
    <property type="entry name" value="Phage_TAC_5"/>
    <property type="match status" value="1"/>
</dbReference>
<comment type="caution">
    <text evidence="1">The sequence shown here is derived from an EMBL/GenBank/DDBJ whole genome shotgun (WGS) entry which is preliminary data.</text>
</comment>
<proteinExistence type="predicted"/>
<dbReference type="RefSeq" id="WP_005386470.1">
    <property type="nucleotide sequence ID" value="NZ_GG667604.1"/>
</dbReference>
<dbReference type="Proteomes" id="UP000003529">
    <property type="component" value="Unassembled WGS sequence"/>
</dbReference>
<accession>C4FQJ8</accession>
<gene>
    <name evidence="1" type="ORF">VEIDISOL_01066</name>
</gene>
<organism evidence="1 2">
    <name type="scientific">Veillonella dispar ATCC 17748</name>
    <dbReference type="NCBI Taxonomy" id="546273"/>
    <lineage>
        <taxon>Bacteria</taxon>
        <taxon>Bacillati</taxon>
        <taxon>Bacillota</taxon>
        <taxon>Negativicutes</taxon>
        <taxon>Veillonellales</taxon>
        <taxon>Veillonellaceae</taxon>
        <taxon>Veillonella</taxon>
    </lineage>
</organism>
<dbReference type="HOGENOM" id="CLU_114419_3_0_9"/>
<dbReference type="Gene3D" id="3.30.2220.30">
    <property type="match status" value="1"/>
</dbReference>
<name>C4FQJ8_9FIRM</name>
<dbReference type="InterPro" id="IPR014986">
    <property type="entry name" value="XkdN-like"/>
</dbReference>
<keyword evidence="2" id="KW-1185">Reference proteome</keyword>